<name>A0A0N5BEL3_STREA</name>
<dbReference type="Proteomes" id="UP000046392">
    <property type="component" value="Unplaced"/>
</dbReference>
<proteinExistence type="predicted"/>
<dbReference type="AlphaFoldDB" id="A0A0N5BEL3"/>
<dbReference type="WBParaSite" id="SPAL_0000443800.1">
    <property type="protein sequence ID" value="SPAL_0000443800.1"/>
    <property type="gene ID" value="SPAL_0000443800"/>
</dbReference>
<evidence type="ECO:0000313" key="1">
    <source>
        <dbReference type="Proteomes" id="UP000046392"/>
    </source>
</evidence>
<accession>A0A0N5BEL3</accession>
<reference evidence="2" key="1">
    <citation type="submission" date="2017-02" db="UniProtKB">
        <authorList>
            <consortium name="WormBaseParasite"/>
        </authorList>
    </citation>
    <scope>IDENTIFICATION</scope>
</reference>
<organism evidence="1 2">
    <name type="scientific">Strongyloides papillosus</name>
    <name type="common">Intestinal threadworm</name>
    <dbReference type="NCBI Taxonomy" id="174720"/>
    <lineage>
        <taxon>Eukaryota</taxon>
        <taxon>Metazoa</taxon>
        <taxon>Ecdysozoa</taxon>
        <taxon>Nematoda</taxon>
        <taxon>Chromadorea</taxon>
        <taxon>Rhabditida</taxon>
        <taxon>Tylenchina</taxon>
        <taxon>Panagrolaimomorpha</taxon>
        <taxon>Strongyloidoidea</taxon>
        <taxon>Strongyloididae</taxon>
        <taxon>Strongyloides</taxon>
    </lineage>
</organism>
<keyword evidence="1" id="KW-1185">Reference proteome</keyword>
<protein>
    <submittedName>
        <fullName evidence="2">Secreted protein</fullName>
    </submittedName>
</protein>
<sequence>MSIKILTIFVVFVTFYLTIHGAIFRDSAVVGDEYQFKFGDNVKSLVIVRDENLEELNVGEEGIYPNVKFTKEGVLIISPVTENDFGIYHGIIENEDKDIDVSPPTLDLSPKES</sequence>
<evidence type="ECO:0000313" key="2">
    <source>
        <dbReference type="WBParaSite" id="SPAL_0000443800.1"/>
    </source>
</evidence>